<sequence length="43" mass="4942">MARVELNVQAPDFTLNDFNGKSVSLSDYKNKKNVMVVFNRGFF</sequence>
<dbReference type="InterPro" id="IPR036249">
    <property type="entry name" value="Thioredoxin-like_sf"/>
</dbReference>
<dbReference type="GO" id="GO:0016209">
    <property type="term" value="F:antioxidant activity"/>
    <property type="evidence" value="ECO:0007669"/>
    <property type="project" value="InterPro"/>
</dbReference>
<dbReference type="SUPFAM" id="SSF52833">
    <property type="entry name" value="Thioredoxin-like"/>
    <property type="match status" value="1"/>
</dbReference>
<gene>
    <name evidence="2" type="ORF">ASZ90_005517</name>
</gene>
<name>A0A0W8FWK5_9ZZZZ</name>
<accession>A0A0W8FWK5</accession>
<dbReference type="InterPro" id="IPR000866">
    <property type="entry name" value="AhpC/TSA"/>
</dbReference>
<reference evidence="2" key="1">
    <citation type="journal article" date="2015" name="Proc. Natl. Acad. Sci. U.S.A.">
        <title>Networks of energetic and metabolic interactions define dynamics in microbial communities.</title>
        <authorList>
            <person name="Embree M."/>
            <person name="Liu J.K."/>
            <person name="Al-Bassam M.M."/>
            <person name="Zengler K."/>
        </authorList>
    </citation>
    <scope>NUCLEOTIDE SEQUENCE</scope>
</reference>
<evidence type="ECO:0000259" key="1">
    <source>
        <dbReference type="Pfam" id="PF00578"/>
    </source>
</evidence>
<dbReference type="AlphaFoldDB" id="A0A0W8FWK5"/>
<organism evidence="2">
    <name type="scientific">hydrocarbon metagenome</name>
    <dbReference type="NCBI Taxonomy" id="938273"/>
    <lineage>
        <taxon>unclassified sequences</taxon>
        <taxon>metagenomes</taxon>
        <taxon>ecological metagenomes</taxon>
    </lineage>
</organism>
<dbReference type="Pfam" id="PF00578">
    <property type="entry name" value="AhpC-TSA"/>
    <property type="match status" value="1"/>
</dbReference>
<dbReference type="Gene3D" id="3.40.30.10">
    <property type="entry name" value="Glutaredoxin"/>
    <property type="match status" value="1"/>
</dbReference>
<proteinExistence type="predicted"/>
<evidence type="ECO:0000313" key="2">
    <source>
        <dbReference type="EMBL" id="KUG24643.1"/>
    </source>
</evidence>
<feature type="domain" description="Alkyl hydroperoxide reductase subunit C/ Thiol specific antioxidant" evidence="1">
    <location>
        <begin position="8"/>
        <end position="39"/>
    </location>
</feature>
<protein>
    <recommendedName>
        <fullName evidence="1">Alkyl hydroperoxide reductase subunit C/ Thiol specific antioxidant domain-containing protein</fullName>
    </recommendedName>
</protein>
<dbReference type="EMBL" id="LNQE01000838">
    <property type="protein sequence ID" value="KUG24643.1"/>
    <property type="molecule type" value="Genomic_DNA"/>
</dbReference>
<comment type="caution">
    <text evidence="2">The sequence shown here is derived from an EMBL/GenBank/DDBJ whole genome shotgun (WGS) entry which is preliminary data.</text>
</comment>
<dbReference type="GO" id="GO:0016491">
    <property type="term" value="F:oxidoreductase activity"/>
    <property type="evidence" value="ECO:0007669"/>
    <property type="project" value="InterPro"/>
</dbReference>